<dbReference type="EMBL" id="GBRH01224151">
    <property type="protein sequence ID" value="JAD73744.1"/>
    <property type="molecule type" value="Transcribed_RNA"/>
</dbReference>
<evidence type="ECO:0000313" key="1">
    <source>
        <dbReference type="EMBL" id="JAD73744.1"/>
    </source>
</evidence>
<reference evidence="1" key="2">
    <citation type="journal article" date="2015" name="Data Brief">
        <title>Shoot transcriptome of the giant reed, Arundo donax.</title>
        <authorList>
            <person name="Barrero R.A."/>
            <person name="Guerrero F.D."/>
            <person name="Moolhuijzen P."/>
            <person name="Goolsby J.A."/>
            <person name="Tidwell J."/>
            <person name="Bellgard S.E."/>
            <person name="Bellgard M.I."/>
        </authorList>
    </citation>
    <scope>NUCLEOTIDE SEQUENCE</scope>
    <source>
        <tissue evidence="1">Shoot tissue taken approximately 20 cm above the soil surface</tissue>
    </source>
</reference>
<organism evidence="1">
    <name type="scientific">Arundo donax</name>
    <name type="common">Giant reed</name>
    <name type="synonym">Donax arundinaceus</name>
    <dbReference type="NCBI Taxonomy" id="35708"/>
    <lineage>
        <taxon>Eukaryota</taxon>
        <taxon>Viridiplantae</taxon>
        <taxon>Streptophyta</taxon>
        <taxon>Embryophyta</taxon>
        <taxon>Tracheophyta</taxon>
        <taxon>Spermatophyta</taxon>
        <taxon>Magnoliopsida</taxon>
        <taxon>Liliopsida</taxon>
        <taxon>Poales</taxon>
        <taxon>Poaceae</taxon>
        <taxon>PACMAD clade</taxon>
        <taxon>Arundinoideae</taxon>
        <taxon>Arundineae</taxon>
        <taxon>Arundo</taxon>
    </lineage>
</organism>
<protein>
    <submittedName>
        <fullName evidence="1">Uncharacterized protein</fullName>
    </submittedName>
</protein>
<name>A0A0A9CBR9_ARUDO</name>
<reference evidence="1" key="1">
    <citation type="submission" date="2014-09" db="EMBL/GenBank/DDBJ databases">
        <authorList>
            <person name="Magalhaes I.L.F."/>
            <person name="Oliveira U."/>
            <person name="Santos F.R."/>
            <person name="Vidigal T.H.D.A."/>
            <person name="Brescovit A.D."/>
            <person name="Santos A.J."/>
        </authorList>
    </citation>
    <scope>NUCLEOTIDE SEQUENCE</scope>
    <source>
        <tissue evidence="1">Shoot tissue taken approximately 20 cm above the soil surface</tissue>
    </source>
</reference>
<dbReference type="AlphaFoldDB" id="A0A0A9CBR9"/>
<sequence>MPMSMETQESRLSVWRR</sequence>
<proteinExistence type="predicted"/>
<accession>A0A0A9CBR9</accession>